<dbReference type="InterPro" id="IPR014325">
    <property type="entry name" value="RNA_pol_sigma-E_actinobac"/>
</dbReference>
<evidence type="ECO:0000313" key="8">
    <source>
        <dbReference type="EMBL" id="CAA9288247.1"/>
    </source>
</evidence>
<evidence type="ECO:0000259" key="7">
    <source>
        <dbReference type="Pfam" id="PF08281"/>
    </source>
</evidence>
<evidence type="ECO:0000256" key="5">
    <source>
        <dbReference type="ARBA" id="ARBA00023163"/>
    </source>
</evidence>
<dbReference type="AlphaFoldDB" id="A0A6J4JUV7"/>
<feature type="domain" description="RNA polymerase sigma-70 region 2" evidence="6">
    <location>
        <begin position="12"/>
        <end position="76"/>
    </location>
</feature>
<evidence type="ECO:0008006" key="9">
    <source>
        <dbReference type="Google" id="ProtNLM"/>
    </source>
</evidence>
<comment type="similarity">
    <text evidence="1">Belongs to the sigma-70 factor family. ECF subfamily.</text>
</comment>
<evidence type="ECO:0000259" key="6">
    <source>
        <dbReference type="Pfam" id="PF04542"/>
    </source>
</evidence>
<dbReference type="InterPro" id="IPR007627">
    <property type="entry name" value="RNA_pol_sigma70_r2"/>
</dbReference>
<keyword evidence="5" id="KW-0804">Transcription</keyword>
<evidence type="ECO:0000256" key="3">
    <source>
        <dbReference type="ARBA" id="ARBA00023082"/>
    </source>
</evidence>
<dbReference type="Gene3D" id="1.10.10.10">
    <property type="entry name" value="Winged helix-like DNA-binding domain superfamily/Winged helix DNA-binding domain"/>
    <property type="match status" value="1"/>
</dbReference>
<keyword evidence="2" id="KW-0805">Transcription regulation</keyword>
<evidence type="ECO:0000256" key="4">
    <source>
        <dbReference type="ARBA" id="ARBA00023125"/>
    </source>
</evidence>
<dbReference type="Gene3D" id="1.10.1740.10">
    <property type="match status" value="1"/>
</dbReference>
<name>A0A6J4JUV7_9ACTN</name>
<dbReference type="CDD" id="cd06171">
    <property type="entry name" value="Sigma70_r4"/>
    <property type="match status" value="1"/>
</dbReference>
<dbReference type="InterPro" id="IPR014284">
    <property type="entry name" value="RNA_pol_sigma-70_dom"/>
</dbReference>
<dbReference type="GO" id="GO:0006352">
    <property type="term" value="P:DNA-templated transcription initiation"/>
    <property type="evidence" value="ECO:0007669"/>
    <property type="project" value="InterPro"/>
</dbReference>
<dbReference type="InterPro" id="IPR013324">
    <property type="entry name" value="RNA_pol_sigma_r3/r4-like"/>
</dbReference>
<evidence type="ECO:0000256" key="1">
    <source>
        <dbReference type="ARBA" id="ARBA00010641"/>
    </source>
</evidence>
<dbReference type="NCBIfam" id="TIGR02937">
    <property type="entry name" value="sigma70-ECF"/>
    <property type="match status" value="1"/>
</dbReference>
<proteinExistence type="inferred from homology"/>
<reference evidence="8" key="1">
    <citation type="submission" date="2020-02" db="EMBL/GenBank/DDBJ databases">
        <authorList>
            <person name="Meier V. D."/>
        </authorList>
    </citation>
    <scope>NUCLEOTIDE SEQUENCE</scope>
    <source>
        <strain evidence="8">AVDCRST_MAG41</strain>
    </source>
</reference>
<dbReference type="InterPro" id="IPR013325">
    <property type="entry name" value="RNA_pol_sigma_r2"/>
</dbReference>
<sequence length="166" mass="18741">MRDDDGFAEFATANGRRLRHAARLLTGDDGRAEDLVQIALARTYLRWGRIRSEDPMAYVRKVLYTAHADWWRRRWRSEYPTDTMPDAAAPGDLAADQAERDRLRGALATLSPRERAVVVLRFYEDLGERETAAALGIAPGTVKSTCSRALGKLRVAPELVESEERR</sequence>
<dbReference type="PANTHER" id="PTHR43133:SF50">
    <property type="entry name" value="ECF RNA POLYMERASE SIGMA FACTOR SIGM"/>
    <property type="match status" value="1"/>
</dbReference>
<accession>A0A6J4JUV7</accession>
<dbReference type="NCBIfam" id="TIGR02983">
    <property type="entry name" value="SigE-fam_strep"/>
    <property type="match status" value="1"/>
</dbReference>
<keyword evidence="4" id="KW-0238">DNA-binding</keyword>
<dbReference type="InterPro" id="IPR036388">
    <property type="entry name" value="WH-like_DNA-bd_sf"/>
</dbReference>
<dbReference type="Pfam" id="PF08281">
    <property type="entry name" value="Sigma70_r4_2"/>
    <property type="match status" value="1"/>
</dbReference>
<organism evidence="8">
    <name type="scientific">uncultured Mycobacteriales bacterium</name>
    <dbReference type="NCBI Taxonomy" id="581187"/>
    <lineage>
        <taxon>Bacteria</taxon>
        <taxon>Bacillati</taxon>
        <taxon>Actinomycetota</taxon>
        <taxon>Actinomycetes</taxon>
        <taxon>Mycobacteriales</taxon>
        <taxon>environmental samples</taxon>
    </lineage>
</organism>
<dbReference type="EMBL" id="CADCTP010000400">
    <property type="protein sequence ID" value="CAA9288247.1"/>
    <property type="molecule type" value="Genomic_DNA"/>
</dbReference>
<keyword evidence="3" id="KW-0731">Sigma factor</keyword>
<dbReference type="GO" id="GO:0003677">
    <property type="term" value="F:DNA binding"/>
    <property type="evidence" value="ECO:0007669"/>
    <property type="project" value="UniProtKB-KW"/>
</dbReference>
<dbReference type="Pfam" id="PF04542">
    <property type="entry name" value="Sigma70_r2"/>
    <property type="match status" value="1"/>
</dbReference>
<dbReference type="InterPro" id="IPR039425">
    <property type="entry name" value="RNA_pol_sigma-70-like"/>
</dbReference>
<dbReference type="SUPFAM" id="SSF88946">
    <property type="entry name" value="Sigma2 domain of RNA polymerase sigma factors"/>
    <property type="match status" value="1"/>
</dbReference>
<dbReference type="GO" id="GO:0016987">
    <property type="term" value="F:sigma factor activity"/>
    <property type="evidence" value="ECO:0007669"/>
    <property type="project" value="UniProtKB-KW"/>
</dbReference>
<gene>
    <name evidence="8" type="ORF">AVDCRST_MAG41-4179</name>
</gene>
<dbReference type="SUPFAM" id="SSF88659">
    <property type="entry name" value="Sigma3 and sigma4 domains of RNA polymerase sigma factors"/>
    <property type="match status" value="1"/>
</dbReference>
<feature type="domain" description="RNA polymerase sigma factor 70 region 4 type 2" evidence="7">
    <location>
        <begin position="101"/>
        <end position="153"/>
    </location>
</feature>
<evidence type="ECO:0000256" key="2">
    <source>
        <dbReference type="ARBA" id="ARBA00023015"/>
    </source>
</evidence>
<dbReference type="InterPro" id="IPR013249">
    <property type="entry name" value="RNA_pol_sigma70_r4_t2"/>
</dbReference>
<dbReference type="PANTHER" id="PTHR43133">
    <property type="entry name" value="RNA POLYMERASE ECF-TYPE SIGMA FACTO"/>
    <property type="match status" value="1"/>
</dbReference>
<protein>
    <recommendedName>
        <fullName evidence="9">RNA polymerase sigma factor</fullName>
    </recommendedName>
</protein>